<sequence length="177" mass="19946">MGVQELPESVFKLCQNTHPQGYQVERPSARQVFYPIHGDITDWFMQLKDPDNGITDVISICQEIGTINSILGSEPPALQTLSAALRRKNHSSPEGLEALFRSEEYAHLRETFCPDDDGWARQGLYNYRHTTEALLALLVPDTLSQPAGKDLAHRSQSKRFTQTSDIKYEADMKPKTA</sequence>
<feature type="region of interest" description="Disordered" evidence="1">
    <location>
        <begin position="147"/>
        <end position="177"/>
    </location>
</feature>
<evidence type="ECO:0000256" key="1">
    <source>
        <dbReference type="SAM" id="MobiDB-lite"/>
    </source>
</evidence>
<name>A0ABP8V2Z6_9GAMM</name>
<keyword evidence="3" id="KW-1185">Reference proteome</keyword>
<feature type="compositionally biased region" description="Basic and acidic residues" evidence="1">
    <location>
        <begin position="166"/>
        <end position="177"/>
    </location>
</feature>
<dbReference type="Proteomes" id="UP001500604">
    <property type="component" value="Unassembled WGS sequence"/>
</dbReference>
<reference evidence="3" key="1">
    <citation type="journal article" date="2019" name="Int. J. Syst. Evol. Microbiol.">
        <title>The Global Catalogue of Microorganisms (GCM) 10K type strain sequencing project: providing services to taxonomists for standard genome sequencing and annotation.</title>
        <authorList>
            <consortium name="The Broad Institute Genomics Platform"/>
            <consortium name="The Broad Institute Genome Sequencing Center for Infectious Disease"/>
            <person name="Wu L."/>
            <person name="Ma J."/>
        </authorList>
    </citation>
    <scope>NUCLEOTIDE SEQUENCE [LARGE SCALE GENOMIC DNA]</scope>
    <source>
        <strain evidence="3">JCM 17805</strain>
    </source>
</reference>
<proteinExistence type="predicted"/>
<gene>
    <name evidence="2" type="ORF">GCM10023116_18860</name>
</gene>
<dbReference type="EMBL" id="BAABFL010000187">
    <property type="protein sequence ID" value="GAA4649611.1"/>
    <property type="molecule type" value="Genomic_DNA"/>
</dbReference>
<organism evidence="2 3">
    <name type="scientific">Kistimonas scapharcae</name>
    <dbReference type="NCBI Taxonomy" id="1036133"/>
    <lineage>
        <taxon>Bacteria</taxon>
        <taxon>Pseudomonadati</taxon>
        <taxon>Pseudomonadota</taxon>
        <taxon>Gammaproteobacteria</taxon>
        <taxon>Oceanospirillales</taxon>
        <taxon>Endozoicomonadaceae</taxon>
        <taxon>Kistimonas</taxon>
    </lineage>
</organism>
<comment type="caution">
    <text evidence="2">The sequence shown here is derived from an EMBL/GenBank/DDBJ whole genome shotgun (WGS) entry which is preliminary data.</text>
</comment>
<evidence type="ECO:0000313" key="2">
    <source>
        <dbReference type="EMBL" id="GAA4649611.1"/>
    </source>
</evidence>
<evidence type="ECO:0000313" key="3">
    <source>
        <dbReference type="Proteomes" id="UP001500604"/>
    </source>
</evidence>
<accession>A0ABP8V2Z6</accession>
<protein>
    <submittedName>
        <fullName evidence="2">Uncharacterized protein</fullName>
    </submittedName>
</protein>